<evidence type="ECO:0000313" key="2">
    <source>
        <dbReference type="EMBL" id="SFH18803.1"/>
    </source>
</evidence>
<protein>
    <submittedName>
        <fullName evidence="2">Uncharacterized protein</fullName>
    </submittedName>
</protein>
<keyword evidence="1" id="KW-1133">Transmembrane helix</keyword>
<dbReference type="EMBL" id="FOOX01000019">
    <property type="protein sequence ID" value="SFH18803.1"/>
    <property type="molecule type" value="Genomic_DNA"/>
</dbReference>
<keyword evidence="1" id="KW-0472">Membrane</keyword>
<gene>
    <name evidence="2" type="ORF">SAMN05660649_04208</name>
</gene>
<name>A0A1I2XZH5_9FIRM</name>
<dbReference type="RefSeq" id="WP_092474043.1">
    <property type="nucleotide sequence ID" value="NZ_FOOX01000019.1"/>
</dbReference>
<dbReference type="STRING" id="341036.SAMN05660649_04208"/>
<dbReference type="Proteomes" id="UP000199337">
    <property type="component" value="Unassembled WGS sequence"/>
</dbReference>
<feature type="transmembrane region" description="Helical" evidence="1">
    <location>
        <begin position="73"/>
        <end position="93"/>
    </location>
</feature>
<organism evidence="2 3">
    <name type="scientific">Desulfotruncus arcticus DSM 17038</name>
    <dbReference type="NCBI Taxonomy" id="1121424"/>
    <lineage>
        <taxon>Bacteria</taxon>
        <taxon>Bacillati</taxon>
        <taxon>Bacillota</taxon>
        <taxon>Clostridia</taxon>
        <taxon>Eubacteriales</taxon>
        <taxon>Desulfallaceae</taxon>
        <taxon>Desulfotruncus</taxon>
    </lineage>
</organism>
<keyword evidence="1" id="KW-0812">Transmembrane</keyword>
<feature type="transmembrane region" description="Helical" evidence="1">
    <location>
        <begin position="20"/>
        <end position="37"/>
    </location>
</feature>
<evidence type="ECO:0000256" key="1">
    <source>
        <dbReference type="SAM" id="Phobius"/>
    </source>
</evidence>
<accession>A0A1I2XZH5</accession>
<evidence type="ECO:0000313" key="3">
    <source>
        <dbReference type="Proteomes" id="UP000199337"/>
    </source>
</evidence>
<sequence length="103" mass="11582">MMTNKAKGSETLGLLCKTFRYLFISWVLLIIISLLFWQEPLKTAFSLIVIPFIYIITKLQGGSADTFACGKASAFHAIYSFALIIIPIGLILIRIVKKKWIAD</sequence>
<keyword evidence="3" id="KW-1185">Reference proteome</keyword>
<proteinExistence type="predicted"/>
<dbReference type="AlphaFoldDB" id="A0A1I2XZH5"/>
<reference evidence="3" key="1">
    <citation type="submission" date="2016-10" db="EMBL/GenBank/DDBJ databases">
        <authorList>
            <person name="Varghese N."/>
            <person name="Submissions S."/>
        </authorList>
    </citation>
    <scope>NUCLEOTIDE SEQUENCE [LARGE SCALE GENOMIC DNA]</scope>
    <source>
        <strain evidence="3">DSM 17038</strain>
    </source>
</reference>